<proteinExistence type="predicted"/>
<dbReference type="InterPro" id="IPR015943">
    <property type="entry name" value="WD40/YVTN_repeat-like_dom_sf"/>
</dbReference>
<dbReference type="GO" id="GO:0000209">
    <property type="term" value="P:protein polyubiquitination"/>
    <property type="evidence" value="ECO:0007669"/>
    <property type="project" value="TreeGrafter"/>
</dbReference>
<dbReference type="PANTHER" id="PTHR46202:SF1">
    <property type="entry name" value="DNA EXCISION REPAIR PROTEIN ERCC-8"/>
    <property type="match status" value="1"/>
</dbReference>
<evidence type="ECO:0000256" key="2">
    <source>
        <dbReference type="ARBA" id="ARBA00022737"/>
    </source>
</evidence>
<dbReference type="PRINTS" id="PR00320">
    <property type="entry name" value="GPROTEINBRPT"/>
</dbReference>
<dbReference type="InterPro" id="IPR001680">
    <property type="entry name" value="WD40_rpt"/>
</dbReference>
<dbReference type="Proteomes" id="UP001209540">
    <property type="component" value="Unassembled WGS sequence"/>
</dbReference>
<keyword evidence="1 5" id="KW-0853">WD repeat</keyword>
<protein>
    <submittedName>
        <fullName evidence="7">DNA excision repair protein ERCC-8</fullName>
    </submittedName>
</protein>
<gene>
    <name evidence="7" type="ORF">BDA99DRAFT_515943</name>
</gene>
<keyword evidence="3" id="KW-0227">DNA damage</keyword>
<comment type="caution">
    <text evidence="7">The sequence shown here is derived from an EMBL/GenBank/DDBJ whole genome shotgun (WGS) entry which is preliminary data.</text>
</comment>
<reference evidence="7" key="2">
    <citation type="submission" date="2023-02" db="EMBL/GenBank/DDBJ databases">
        <authorList>
            <consortium name="DOE Joint Genome Institute"/>
            <person name="Mondo S.J."/>
            <person name="Chang Y."/>
            <person name="Wang Y."/>
            <person name="Ahrendt S."/>
            <person name="Andreopoulos W."/>
            <person name="Barry K."/>
            <person name="Beard J."/>
            <person name="Benny G.L."/>
            <person name="Blankenship S."/>
            <person name="Bonito G."/>
            <person name="Cuomo C."/>
            <person name="Desiro A."/>
            <person name="Gervers K.A."/>
            <person name="Hundley H."/>
            <person name="Kuo A."/>
            <person name="LaButti K."/>
            <person name="Lang B.F."/>
            <person name="Lipzen A."/>
            <person name="O'Donnell K."/>
            <person name="Pangilinan J."/>
            <person name="Reynolds N."/>
            <person name="Sandor L."/>
            <person name="Smith M.W."/>
            <person name="Tsang A."/>
            <person name="Grigoriev I.V."/>
            <person name="Stajich J.E."/>
            <person name="Spatafora J.W."/>
        </authorList>
    </citation>
    <scope>NUCLEOTIDE SEQUENCE</scope>
    <source>
        <strain evidence="7">RSA 2281</strain>
    </source>
</reference>
<dbReference type="PROSITE" id="PS00678">
    <property type="entry name" value="WD_REPEATS_1"/>
    <property type="match status" value="1"/>
</dbReference>
<dbReference type="Gene3D" id="2.130.10.10">
    <property type="entry name" value="YVTN repeat-like/Quinoprotein amine dehydrogenase"/>
    <property type="match status" value="1"/>
</dbReference>
<evidence type="ECO:0000256" key="3">
    <source>
        <dbReference type="ARBA" id="ARBA00022763"/>
    </source>
</evidence>
<evidence type="ECO:0000256" key="5">
    <source>
        <dbReference type="PROSITE-ProRule" id="PRU00221"/>
    </source>
</evidence>
<dbReference type="Pfam" id="PF00400">
    <property type="entry name" value="WD40"/>
    <property type="match status" value="3"/>
</dbReference>
<dbReference type="InterPro" id="IPR036322">
    <property type="entry name" value="WD40_repeat_dom_sf"/>
</dbReference>
<dbReference type="GO" id="GO:0043161">
    <property type="term" value="P:proteasome-mediated ubiquitin-dependent protein catabolic process"/>
    <property type="evidence" value="ECO:0007669"/>
    <property type="project" value="TreeGrafter"/>
</dbReference>
<dbReference type="CDD" id="cd00200">
    <property type="entry name" value="WD40"/>
    <property type="match status" value="1"/>
</dbReference>
<dbReference type="GO" id="GO:0031464">
    <property type="term" value="C:Cul4A-RING E3 ubiquitin ligase complex"/>
    <property type="evidence" value="ECO:0007669"/>
    <property type="project" value="TreeGrafter"/>
</dbReference>
<accession>A0AAD5K5N3</accession>
<feature type="repeat" description="WD" evidence="5">
    <location>
        <begin position="180"/>
        <end position="215"/>
    </location>
</feature>
<evidence type="ECO:0000256" key="4">
    <source>
        <dbReference type="ARBA" id="ARBA00023204"/>
    </source>
</evidence>
<feature type="repeat" description="WD" evidence="5">
    <location>
        <begin position="94"/>
        <end position="130"/>
    </location>
</feature>
<feature type="compositionally biased region" description="Acidic residues" evidence="6">
    <location>
        <begin position="376"/>
        <end position="389"/>
    </location>
</feature>
<dbReference type="SUPFAM" id="SSF50978">
    <property type="entry name" value="WD40 repeat-like"/>
    <property type="match status" value="1"/>
</dbReference>
<dbReference type="PROSITE" id="PS50082">
    <property type="entry name" value="WD_REPEATS_2"/>
    <property type="match status" value="3"/>
</dbReference>
<dbReference type="InterPro" id="IPR019775">
    <property type="entry name" value="WD40_repeat_CS"/>
</dbReference>
<keyword evidence="8" id="KW-1185">Reference proteome</keyword>
<evidence type="ECO:0000313" key="7">
    <source>
        <dbReference type="EMBL" id="KAI9257262.1"/>
    </source>
</evidence>
<evidence type="ECO:0000313" key="8">
    <source>
        <dbReference type="Proteomes" id="UP001209540"/>
    </source>
</evidence>
<organism evidence="7 8">
    <name type="scientific">Phascolomyces articulosus</name>
    <dbReference type="NCBI Taxonomy" id="60185"/>
    <lineage>
        <taxon>Eukaryota</taxon>
        <taxon>Fungi</taxon>
        <taxon>Fungi incertae sedis</taxon>
        <taxon>Mucoromycota</taxon>
        <taxon>Mucoromycotina</taxon>
        <taxon>Mucoromycetes</taxon>
        <taxon>Mucorales</taxon>
        <taxon>Lichtheimiaceae</taxon>
        <taxon>Phascolomyces</taxon>
    </lineage>
</organism>
<feature type="region of interest" description="Disordered" evidence="6">
    <location>
        <begin position="365"/>
        <end position="389"/>
    </location>
</feature>
<dbReference type="InterPro" id="IPR020472">
    <property type="entry name" value="WD40_PAC1"/>
</dbReference>
<dbReference type="GO" id="GO:0006283">
    <property type="term" value="P:transcription-coupled nucleotide-excision repair"/>
    <property type="evidence" value="ECO:0007669"/>
    <property type="project" value="InterPro"/>
</dbReference>
<dbReference type="SMART" id="SM00320">
    <property type="entry name" value="WD40"/>
    <property type="match status" value="6"/>
</dbReference>
<dbReference type="InterPro" id="IPR042238">
    <property type="entry name" value="Rad28/ERCC8/Ckn1/ATCSA-1"/>
</dbReference>
<evidence type="ECO:0000256" key="6">
    <source>
        <dbReference type="SAM" id="MobiDB-lite"/>
    </source>
</evidence>
<dbReference type="GO" id="GO:0000109">
    <property type="term" value="C:nucleotide-excision repair complex"/>
    <property type="evidence" value="ECO:0007669"/>
    <property type="project" value="TreeGrafter"/>
</dbReference>
<dbReference type="AlphaFoldDB" id="A0AAD5K5N3"/>
<feature type="repeat" description="WD" evidence="5">
    <location>
        <begin position="239"/>
        <end position="280"/>
    </location>
</feature>
<dbReference type="PROSITE" id="PS50294">
    <property type="entry name" value="WD_REPEATS_REGION"/>
    <property type="match status" value="3"/>
</dbReference>
<dbReference type="EMBL" id="JAIXMP010000020">
    <property type="protein sequence ID" value="KAI9257262.1"/>
    <property type="molecule type" value="Genomic_DNA"/>
</dbReference>
<keyword evidence="2" id="KW-0677">Repeat</keyword>
<name>A0AAD5K5N3_9FUNG</name>
<dbReference type="PANTHER" id="PTHR46202">
    <property type="entry name" value="DNA EXCISION REPAIR PROTEIN ERCC-8"/>
    <property type="match status" value="1"/>
</dbReference>
<sequence>MYSFLKKREHGSLRPRQFVRAESTKRAYSLQLSPRKEVTRIHRGSVQSIKVENVEQRYMISGGGDGRIHVYDLNTPPDSDGHVRINPVASVSREQRHRYAVTTLSWFPFDTGMFISSSNDNSIRIWDTNSMTPACVFDLESHVHCQAISPVASHCLVASGADEPRIRLCDLKSGASTHSLTGHNGSILSVAWSPRQEHVLYSGGVDGTVRVWDIRRAAACLMSLDQHNTDNSDPLADTNKAHGAGVNGLCFSSDNERLITLGLDEKIRMWDAYTGRNTLVNYGSLWRNRFQWYMEATVSGSDVWPPLLYVPSDDQQVLVYELNTGRLSRRLKGAYGRVTCVEKRAGLQELYSGSMDCEILVWEPEEDRSSSLDDEHPSDEDAWSESEEE</sequence>
<evidence type="ECO:0000256" key="1">
    <source>
        <dbReference type="ARBA" id="ARBA00022574"/>
    </source>
</evidence>
<reference evidence="7" key="1">
    <citation type="journal article" date="2022" name="IScience">
        <title>Evolution of zygomycete secretomes and the origins of terrestrial fungal ecologies.</title>
        <authorList>
            <person name="Chang Y."/>
            <person name="Wang Y."/>
            <person name="Mondo S."/>
            <person name="Ahrendt S."/>
            <person name="Andreopoulos W."/>
            <person name="Barry K."/>
            <person name="Beard J."/>
            <person name="Benny G.L."/>
            <person name="Blankenship S."/>
            <person name="Bonito G."/>
            <person name="Cuomo C."/>
            <person name="Desiro A."/>
            <person name="Gervers K.A."/>
            <person name="Hundley H."/>
            <person name="Kuo A."/>
            <person name="LaButti K."/>
            <person name="Lang B.F."/>
            <person name="Lipzen A."/>
            <person name="O'Donnell K."/>
            <person name="Pangilinan J."/>
            <person name="Reynolds N."/>
            <person name="Sandor L."/>
            <person name="Smith M.E."/>
            <person name="Tsang A."/>
            <person name="Grigoriev I.V."/>
            <person name="Stajich J.E."/>
            <person name="Spatafora J.W."/>
        </authorList>
    </citation>
    <scope>NUCLEOTIDE SEQUENCE</scope>
    <source>
        <strain evidence="7">RSA 2281</strain>
    </source>
</reference>
<keyword evidence="4" id="KW-0234">DNA repair</keyword>